<accession>A0AAD3T1D3</accession>
<sequence length="210" mass="22820">MLAGCGCFRVVLRVLFLIWWKPLEGVVTAVVCWRCNGVECCCVMMNTLLEFAADALMICEVTASGVGGYATCEVTELLASGNFLFFRVFSGSGNFGGGLLSWLSFLALLGAIDPATMGVSSCLLMSEVRKFLAVLQLPCGWVDFLCSADAWLGMFLMQKGAGLQCCFCMKWLMLLLLLEPYTVGFECRWYTAVRLHGGGKAELSMSDGLS</sequence>
<dbReference type="AlphaFoldDB" id="A0AAD3T1D3"/>
<comment type="caution">
    <text evidence="2">The sequence shown here is derived from an EMBL/GenBank/DDBJ whole genome shotgun (WGS) entry which is preliminary data.</text>
</comment>
<dbReference type="Proteomes" id="UP001279734">
    <property type="component" value="Unassembled WGS sequence"/>
</dbReference>
<keyword evidence="3" id="KW-1185">Reference proteome</keyword>
<keyword evidence="1" id="KW-0732">Signal</keyword>
<protein>
    <submittedName>
        <fullName evidence="2">Uncharacterized protein</fullName>
    </submittedName>
</protein>
<proteinExistence type="predicted"/>
<evidence type="ECO:0000313" key="3">
    <source>
        <dbReference type="Proteomes" id="UP001279734"/>
    </source>
</evidence>
<dbReference type="EMBL" id="BSYO01000022">
    <property type="protein sequence ID" value="GMH20965.1"/>
    <property type="molecule type" value="Genomic_DNA"/>
</dbReference>
<evidence type="ECO:0000256" key="1">
    <source>
        <dbReference type="SAM" id="SignalP"/>
    </source>
</evidence>
<evidence type="ECO:0000313" key="2">
    <source>
        <dbReference type="EMBL" id="GMH20965.1"/>
    </source>
</evidence>
<feature type="signal peptide" evidence="1">
    <location>
        <begin position="1"/>
        <end position="25"/>
    </location>
</feature>
<reference evidence="2" key="1">
    <citation type="submission" date="2023-05" db="EMBL/GenBank/DDBJ databases">
        <title>Nepenthes gracilis genome sequencing.</title>
        <authorList>
            <person name="Fukushima K."/>
        </authorList>
    </citation>
    <scope>NUCLEOTIDE SEQUENCE</scope>
    <source>
        <strain evidence="2">SING2019-196</strain>
    </source>
</reference>
<feature type="chain" id="PRO_5042053793" evidence="1">
    <location>
        <begin position="26"/>
        <end position="210"/>
    </location>
</feature>
<name>A0AAD3T1D3_NEPGR</name>
<organism evidence="2 3">
    <name type="scientific">Nepenthes gracilis</name>
    <name type="common">Slender pitcher plant</name>
    <dbReference type="NCBI Taxonomy" id="150966"/>
    <lineage>
        <taxon>Eukaryota</taxon>
        <taxon>Viridiplantae</taxon>
        <taxon>Streptophyta</taxon>
        <taxon>Embryophyta</taxon>
        <taxon>Tracheophyta</taxon>
        <taxon>Spermatophyta</taxon>
        <taxon>Magnoliopsida</taxon>
        <taxon>eudicotyledons</taxon>
        <taxon>Gunneridae</taxon>
        <taxon>Pentapetalae</taxon>
        <taxon>Caryophyllales</taxon>
        <taxon>Nepenthaceae</taxon>
        <taxon>Nepenthes</taxon>
    </lineage>
</organism>
<gene>
    <name evidence="2" type="ORF">Nepgr_022807</name>
</gene>